<protein>
    <recommendedName>
        <fullName evidence="5">Glycine N-acyltransferase-like protein</fullName>
        <ecNumber evidence="5">2.3.1.-</ecNumber>
    </recommendedName>
</protein>
<dbReference type="Gene3D" id="3.10.450.10">
    <property type="match status" value="1"/>
</dbReference>
<dbReference type="InterPro" id="IPR013652">
    <property type="entry name" value="Glycine_N-acyltransferase_C"/>
</dbReference>
<feature type="signal peptide" evidence="6">
    <location>
        <begin position="1"/>
        <end position="22"/>
    </location>
</feature>
<evidence type="ECO:0000256" key="6">
    <source>
        <dbReference type="SAM" id="SignalP"/>
    </source>
</evidence>
<dbReference type="GO" id="GO:0047961">
    <property type="term" value="F:glycine N-acyltransferase activity"/>
    <property type="evidence" value="ECO:0007669"/>
    <property type="project" value="InterPro"/>
</dbReference>
<keyword evidence="4 5" id="KW-0012">Acyltransferase</keyword>
<reference evidence="8 9" key="1">
    <citation type="submission" date="2019-08" db="EMBL/GenBank/DDBJ databases">
        <title>A chromosome-level genome assembly, high-density linkage maps, and genome scans reveal the genomic architecture of hybrid incompatibilities underlying speciation via character displacement in darters (Percidae: Etheostominae).</title>
        <authorList>
            <person name="Moran R.L."/>
            <person name="Catchen J.M."/>
            <person name="Fuller R.C."/>
        </authorList>
    </citation>
    <scope>NUCLEOTIDE SEQUENCE [LARGE SCALE GENOMIC DNA]</scope>
    <source>
        <strain evidence="8">EspeVRDwgs_2016</strain>
        <tissue evidence="8">Muscle</tissue>
    </source>
</reference>
<keyword evidence="6" id="KW-0732">Signal</keyword>
<dbReference type="InterPro" id="IPR000010">
    <property type="entry name" value="Cystatin_dom"/>
</dbReference>
<evidence type="ECO:0000256" key="1">
    <source>
        <dbReference type="ARBA" id="ARBA00009403"/>
    </source>
</evidence>
<dbReference type="SUPFAM" id="SSF54403">
    <property type="entry name" value="Cystatin/monellin"/>
    <property type="match status" value="1"/>
</dbReference>
<name>A0A5J5CPC6_9PERO</name>
<dbReference type="Pfam" id="PF00031">
    <property type="entry name" value="Cystatin"/>
    <property type="match status" value="1"/>
</dbReference>
<comment type="similarity">
    <text evidence="1">Belongs to the cystatin family.</text>
</comment>
<feature type="chain" id="PRO_5023920524" description="Glycine N-acyltransferase-like protein" evidence="6">
    <location>
        <begin position="23"/>
        <end position="654"/>
    </location>
</feature>
<dbReference type="InterPro" id="IPR015938">
    <property type="entry name" value="Glycine_N-acyltransferase_N"/>
</dbReference>
<gene>
    <name evidence="8" type="ORF">FQN60_015176</name>
</gene>
<dbReference type="InterPro" id="IPR016181">
    <property type="entry name" value="Acyl_CoA_acyltransferase"/>
</dbReference>
<evidence type="ECO:0000256" key="2">
    <source>
        <dbReference type="ARBA" id="ARBA00022679"/>
    </source>
</evidence>
<organism evidence="8 9">
    <name type="scientific">Etheostoma spectabile</name>
    <name type="common">orangethroat darter</name>
    <dbReference type="NCBI Taxonomy" id="54343"/>
    <lineage>
        <taxon>Eukaryota</taxon>
        <taxon>Metazoa</taxon>
        <taxon>Chordata</taxon>
        <taxon>Craniata</taxon>
        <taxon>Vertebrata</taxon>
        <taxon>Euteleostomi</taxon>
        <taxon>Actinopterygii</taxon>
        <taxon>Neopterygii</taxon>
        <taxon>Teleostei</taxon>
        <taxon>Neoteleostei</taxon>
        <taxon>Acanthomorphata</taxon>
        <taxon>Eupercaria</taxon>
        <taxon>Perciformes</taxon>
        <taxon>Percoidei</taxon>
        <taxon>Percidae</taxon>
        <taxon>Etheostomatinae</taxon>
        <taxon>Etheostoma</taxon>
    </lineage>
</organism>
<dbReference type="GO" id="GO:0005739">
    <property type="term" value="C:mitochondrion"/>
    <property type="evidence" value="ECO:0007669"/>
    <property type="project" value="InterPro"/>
</dbReference>
<dbReference type="PANTHER" id="PTHR15298:SF15">
    <property type="entry name" value="GLYCINE N-ACYLTRANSFERASE-LIKE PROTEIN"/>
    <property type="match status" value="1"/>
</dbReference>
<keyword evidence="3" id="KW-1015">Disulfide bond</keyword>
<dbReference type="FunFam" id="3.10.450.10:FF:000004">
    <property type="entry name" value="Cystatin C"/>
    <property type="match status" value="1"/>
</dbReference>
<evidence type="ECO:0000256" key="4">
    <source>
        <dbReference type="ARBA" id="ARBA00023315"/>
    </source>
</evidence>
<evidence type="ECO:0000313" key="8">
    <source>
        <dbReference type="EMBL" id="KAA8583968.1"/>
    </source>
</evidence>
<dbReference type="Pfam" id="PF08444">
    <property type="entry name" value="Gly_acyl_tr_C"/>
    <property type="match status" value="1"/>
</dbReference>
<dbReference type="Pfam" id="PF06021">
    <property type="entry name" value="Gly_acyl_tr_N"/>
    <property type="match status" value="2"/>
</dbReference>
<keyword evidence="2 5" id="KW-0808">Transferase</keyword>
<dbReference type="CDD" id="cd00042">
    <property type="entry name" value="CY"/>
    <property type="match status" value="1"/>
</dbReference>
<accession>A0A5J5CPC6</accession>
<dbReference type="SMART" id="SM00043">
    <property type="entry name" value="CY"/>
    <property type="match status" value="1"/>
</dbReference>
<dbReference type="AlphaFoldDB" id="A0A5J5CPC6"/>
<dbReference type="GO" id="GO:0004869">
    <property type="term" value="F:cysteine-type endopeptidase inhibitor activity"/>
    <property type="evidence" value="ECO:0007669"/>
    <property type="project" value="InterPro"/>
</dbReference>
<dbReference type="InterPro" id="IPR010313">
    <property type="entry name" value="Glycine_N-acyltransferase"/>
</dbReference>
<dbReference type="InterPro" id="IPR018073">
    <property type="entry name" value="Prot_inh_cystat_CS"/>
</dbReference>
<sequence length="654" mass="74369">MMWKVVLPVLAAVFAVGSGGMAGGFTDVDVNNEGVRNALNYAVVQHNRRSNDMYLSQVAEVVKAERQVVSGMKYIITVKMAKTPCRKGSEDEVCDIHQDTAKAQRLHFPNMKFLNKDELQVAEGVYPRVRRNKPSTLEVIVDTWPDFKVIICRPDPNNKRALEFMKKVTYYSMDEPSSRKMLTEENAIDWSTYFVIGGFDISHTSMLKEVASDRDVNNRFYTVVHLLYLPDSSHPLTPAAGSEFESRISSLNLSHVDLVNKTWKFGGNEQSYRNIEKLIRTFPSCCITDDQGQPVSWILVLCAYRTLCQSIEGEATPKSWSAPWPRDSTLRATQCTPSPRIQCESEVHFSLKKEEEEYAQFDPQERCVTNVRYNFGTVSFDIPDGNDLTMELTGEQLKMTETQLKRYLPRSQQVYGFLVLRNRVRPDSVRVLVDRWPEFNVIVCKPQYEQKGDLFKDTLVFAKDEAILKETIRKSSVIDWTQYLCLGINLCHSEIFQAVASEKGVSSRKLAVCHMMILEDVSNLPPIDSSGISLSSLDESHVSLVNQMWKFGKNEGGARMIRNMIANFPSCCVLDAEGKPVSWILTYASCAMGMLYTLPEHRGKSYAKVLASTMAKRFHAQGYPVYCFIEEENDVSYRLFRSLGFTEDPSYREA</sequence>
<evidence type="ECO:0000256" key="5">
    <source>
        <dbReference type="RuleBase" id="RU368002"/>
    </source>
</evidence>
<proteinExistence type="inferred from homology"/>
<dbReference type="EMBL" id="VOFY01000017">
    <property type="protein sequence ID" value="KAA8583968.1"/>
    <property type="molecule type" value="Genomic_DNA"/>
</dbReference>
<dbReference type="CDD" id="cd04301">
    <property type="entry name" value="NAT_SF"/>
    <property type="match status" value="1"/>
</dbReference>
<dbReference type="PANTHER" id="PTHR15298">
    <property type="entry name" value="L-COA N-ACYLTRANSFERASE-RELATED"/>
    <property type="match status" value="1"/>
</dbReference>
<keyword evidence="9" id="KW-1185">Reference proteome</keyword>
<dbReference type="SUPFAM" id="SSF55729">
    <property type="entry name" value="Acyl-CoA N-acyltransferases (Nat)"/>
    <property type="match status" value="2"/>
</dbReference>
<comment type="caution">
    <text evidence="8">The sequence shown here is derived from an EMBL/GenBank/DDBJ whole genome shotgun (WGS) entry which is preliminary data.</text>
</comment>
<dbReference type="EC" id="2.3.1.-" evidence="5"/>
<feature type="domain" description="N-acetyltransferase" evidence="7">
    <location>
        <begin position="532"/>
        <end position="654"/>
    </location>
</feature>
<feature type="non-terminal residue" evidence="8">
    <location>
        <position position="654"/>
    </location>
</feature>
<evidence type="ECO:0000313" key="9">
    <source>
        <dbReference type="Proteomes" id="UP000327493"/>
    </source>
</evidence>
<dbReference type="InterPro" id="IPR046350">
    <property type="entry name" value="Cystatin_sf"/>
</dbReference>
<dbReference type="Gene3D" id="3.40.630.30">
    <property type="match status" value="2"/>
</dbReference>
<evidence type="ECO:0000256" key="3">
    <source>
        <dbReference type="ARBA" id="ARBA00023157"/>
    </source>
</evidence>
<dbReference type="InterPro" id="IPR000182">
    <property type="entry name" value="GNAT_dom"/>
</dbReference>
<dbReference type="Proteomes" id="UP000327493">
    <property type="component" value="Chromosome 17"/>
</dbReference>
<evidence type="ECO:0000259" key="7">
    <source>
        <dbReference type="PROSITE" id="PS51186"/>
    </source>
</evidence>
<comment type="similarity">
    <text evidence="5">Belongs to the glycine N-acyltransferase family.</text>
</comment>
<dbReference type="PROSITE" id="PS51186">
    <property type="entry name" value="GNAT"/>
    <property type="match status" value="1"/>
</dbReference>
<dbReference type="PROSITE" id="PS00287">
    <property type="entry name" value="CYSTATIN"/>
    <property type="match status" value="1"/>
</dbReference>